<evidence type="ECO:0000313" key="3">
    <source>
        <dbReference type="Proteomes" id="UP001292094"/>
    </source>
</evidence>
<name>A0AAE1QBW1_9EUCA</name>
<dbReference type="Proteomes" id="UP001292094">
    <property type="component" value="Unassembled WGS sequence"/>
</dbReference>
<evidence type="ECO:0000313" key="2">
    <source>
        <dbReference type="EMBL" id="KAK4323456.1"/>
    </source>
</evidence>
<gene>
    <name evidence="2" type="ORF">Pmani_005849</name>
</gene>
<sequence>MRSNEGRPRGTLLSGNMGTMGKEKSTSPRSTTIHSSLPFLLSQHSTSTQASQPPSASLLSISRTLHSSQAIADTPHVDQAASSITRGGTWGGGRGMQRILLQMSGKLDG</sequence>
<feature type="region of interest" description="Disordered" evidence="1">
    <location>
        <begin position="1"/>
        <end position="95"/>
    </location>
</feature>
<comment type="caution">
    <text evidence="2">The sequence shown here is derived from an EMBL/GenBank/DDBJ whole genome shotgun (WGS) entry which is preliminary data.</text>
</comment>
<proteinExistence type="predicted"/>
<evidence type="ECO:0000256" key="1">
    <source>
        <dbReference type="SAM" id="MobiDB-lite"/>
    </source>
</evidence>
<accession>A0AAE1QBW1</accession>
<keyword evidence="3" id="KW-1185">Reference proteome</keyword>
<dbReference type="AlphaFoldDB" id="A0AAE1QBW1"/>
<feature type="compositionally biased region" description="Polar residues" evidence="1">
    <location>
        <begin position="42"/>
        <end position="71"/>
    </location>
</feature>
<reference evidence="2" key="1">
    <citation type="submission" date="2023-11" db="EMBL/GenBank/DDBJ databases">
        <title>Genome assemblies of two species of porcelain crab, Petrolisthes cinctipes and Petrolisthes manimaculis (Anomura: Porcellanidae).</title>
        <authorList>
            <person name="Angst P."/>
        </authorList>
    </citation>
    <scope>NUCLEOTIDE SEQUENCE</scope>
    <source>
        <strain evidence="2">PB745_02</strain>
        <tissue evidence="2">Gill</tissue>
    </source>
</reference>
<dbReference type="EMBL" id="JAWZYT010000441">
    <property type="protein sequence ID" value="KAK4323456.1"/>
    <property type="molecule type" value="Genomic_DNA"/>
</dbReference>
<protein>
    <submittedName>
        <fullName evidence="2">Uncharacterized protein</fullName>
    </submittedName>
</protein>
<organism evidence="2 3">
    <name type="scientific">Petrolisthes manimaculis</name>
    <dbReference type="NCBI Taxonomy" id="1843537"/>
    <lineage>
        <taxon>Eukaryota</taxon>
        <taxon>Metazoa</taxon>
        <taxon>Ecdysozoa</taxon>
        <taxon>Arthropoda</taxon>
        <taxon>Crustacea</taxon>
        <taxon>Multicrustacea</taxon>
        <taxon>Malacostraca</taxon>
        <taxon>Eumalacostraca</taxon>
        <taxon>Eucarida</taxon>
        <taxon>Decapoda</taxon>
        <taxon>Pleocyemata</taxon>
        <taxon>Anomura</taxon>
        <taxon>Galatheoidea</taxon>
        <taxon>Porcellanidae</taxon>
        <taxon>Petrolisthes</taxon>
    </lineage>
</organism>